<dbReference type="InterPro" id="IPR029044">
    <property type="entry name" value="Nucleotide-diphossugar_trans"/>
</dbReference>
<sequence length="207" mass="23963">MNTKKKNLLLIFTRNPELGKCKTRLASKVGDNAALKIYKFLLKHTVSVTQNLNVAKYVYYSEAIWENDVWDNALYQKKLQNGNDLGMRMKNAFQEGFNSGFEKIIIIGSDMYDLSQKDLEDAFTKLEKHNYVMGPAEDGGYYLLGMNSLKEELFLNKAWGTDTVLQNTLSDLKNENYCMLKTKNDVDNYEDIKDIPVFQQFLKHIKE</sequence>
<dbReference type="EMBL" id="OBEH01000001">
    <property type="protein sequence ID" value="SNY94512.1"/>
    <property type="molecule type" value="Genomic_DNA"/>
</dbReference>
<dbReference type="SUPFAM" id="SSF53448">
    <property type="entry name" value="Nucleotide-diphospho-sugar transferases"/>
    <property type="match status" value="1"/>
</dbReference>
<dbReference type="RefSeq" id="WP_097043837.1">
    <property type="nucleotide sequence ID" value="NZ_OBEH01000001.1"/>
</dbReference>
<accession>A0A285MBE2</accession>
<dbReference type="Gene3D" id="3.90.550.10">
    <property type="entry name" value="Spore Coat Polysaccharide Biosynthesis Protein SpsA, Chain A"/>
    <property type="match status" value="1"/>
</dbReference>
<dbReference type="PANTHER" id="PTHR36529">
    <property type="entry name" value="SLL1095 PROTEIN"/>
    <property type="match status" value="1"/>
</dbReference>
<evidence type="ECO:0000313" key="2">
    <source>
        <dbReference type="Proteomes" id="UP000219048"/>
    </source>
</evidence>
<gene>
    <name evidence="1" type="ORF">SAMN06265377_0172</name>
</gene>
<reference evidence="2" key="1">
    <citation type="submission" date="2017-09" db="EMBL/GenBank/DDBJ databases">
        <authorList>
            <person name="Varghese N."/>
            <person name="Submissions S."/>
        </authorList>
    </citation>
    <scope>NUCLEOTIDE SEQUENCE [LARGE SCALE GENOMIC DNA]</scope>
    <source>
        <strain evidence="2">DSM 25885</strain>
    </source>
</reference>
<dbReference type="PANTHER" id="PTHR36529:SF1">
    <property type="entry name" value="GLYCOSYLTRANSFERASE"/>
    <property type="match status" value="1"/>
</dbReference>
<dbReference type="Pfam" id="PF09837">
    <property type="entry name" value="DUF2064"/>
    <property type="match status" value="1"/>
</dbReference>
<organism evidence="1 2">
    <name type="scientific">Flagellimonas pacifica</name>
    <dbReference type="NCBI Taxonomy" id="1247520"/>
    <lineage>
        <taxon>Bacteria</taxon>
        <taxon>Pseudomonadati</taxon>
        <taxon>Bacteroidota</taxon>
        <taxon>Flavobacteriia</taxon>
        <taxon>Flavobacteriales</taxon>
        <taxon>Flavobacteriaceae</taxon>
        <taxon>Flagellimonas</taxon>
    </lineage>
</organism>
<protein>
    <recommendedName>
        <fullName evidence="3">Glycosyltransferase</fullName>
    </recommendedName>
</protein>
<dbReference type="NCBIfam" id="TIGR04282">
    <property type="entry name" value="glyco_like_cofC"/>
    <property type="match status" value="1"/>
</dbReference>
<dbReference type="InterPro" id="IPR018641">
    <property type="entry name" value="Trfase_1_rSAM/seldom-assoc"/>
</dbReference>
<dbReference type="OrthoDB" id="9798250at2"/>
<evidence type="ECO:0008006" key="3">
    <source>
        <dbReference type="Google" id="ProtNLM"/>
    </source>
</evidence>
<name>A0A285MBE2_9FLAO</name>
<keyword evidence="2" id="KW-1185">Reference proteome</keyword>
<dbReference type="Proteomes" id="UP000219048">
    <property type="component" value="Unassembled WGS sequence"/>
</dbReference>
<evidence type="ECO:0000313" key="1">
    <source>
        <dbReference type="EMBL" id="SNY94512.1"/>
    </source>
</evidence>
<dbReference type="AlphaFoldDB" id="A0A285MBE2"/>
<proteinExistence type="predicted"/>